<evidence type="ECO:0000259" key="8">
    <source>
        <dbReference type="Pfam" id="PF07479"/>
    </source>
</evidence>
<dbReference type="OrthoDB" id="10263760at2759"/>
<dbReference type="GO" id="GO:0005829">
    <property type="term" value="C:cytosol"/>
    <property type="evidence" value="ECO:0007669"/>
    <property type="project" value="TreeGrafter"/>
</dbReference>
<dbReference type="Gene3D" id="3.40.50.720">
    <property type="entry name" value="NAD(P)-binding Rossmann-like Domain"/>
    <property type="match status" value="1"/>
</dbReference>
<gene>
    <name evidence="9" type="ORF">SLOPH_400</name>
</gene>
<dbReference type="InterPro" id="IPR006168">
    <property type="entry name" value="G3P_DH_NAD-dep"/>
</dbReference>
<evidence type="ECO:0000259" key="7">
    <source>
        <dbReference type="Pfam" id="PF01210"/>
    </source>
</evidence>
<dbReference type="InterPro" id="IPR011128">
    <property type="entry name" value="G3P_DH_NAD-dep_N"/>
</dbReference>
<keyword evidence="10" id="KW-1185">Reference proteome</keyword>
<evidence type="ECO:0000256" key="6">
    <source>
        <dbReference type="RuleBase" id="RU361243"/>
    </source>
</evidence>
<evidence type="ECO:0000256" key="3">
    <source>
        <dbReference type="ARBA" id="ARBA00023027"/>
    </source>
</evidence>
<dbReference type="InterPro" id="IPR036291">
    <property type="entry name" value="NAD(P)-bd_dom_sf"/>
</dbReference>
<dbReference type="VEuPathDB" id="MicrosporidiaDB:SLOPH_400"/>
<sequence length="344" mass="39402">MKSVGVIGCGVWATTLAISISKNVKKLNNYKNNVYLWTFEILINRRKLSGIINKERENVKYLPGVYLPDNIFAESNLSIILSKSDILFFAIPQKYSEKIIKSMKNILKPNIFIFCITKGIYYENQKLIAFSSYLKSHLNINCAVLKGSEIFFKAEGGFIGTLTIGSDNLKYKSIADEVLKSNDCKIKFTQNHEFLDFIHSLSSILSFSIGIFVGYNTTLGERIEFMRNYTFEIVRLCKSIYSDISTNFINEHINVKENIINIFSGRNFYSGKILAELQLKPNNIDLIFNGQVTDVCETIFGIYNYIETCKAKEKYPILTCVYEICFLEKNSKDLLKYMSDGGYK</sequence>
<dbReference type="InterPro" id="IPR013328">
    <property type="entry name" value="6PGD_dom2"/>
</dbReference>
<evidence type="ECO:0000256" key="2">
    <source>
        <dbReference type="ARBA" id="ARBA00023002"/>
    </source>
</evidence>
<evidence type="ECO:0000256" key="4">
    <source>
        <dbReference type="ARBA" id="ARBA00048683"/>
    </source>
</evidence>
<keyword evidence="3 5" id="KW-0520">NAD</keyword>
<dbReference type="HOGENOM" id="CLU_033449_2_2_1"/>
<evidence type="ECO:0000256" key="1">
    <source>
        <dbReference type="ARBA" id="ARBA00011009"/>
    </source>
</evidence>
<dbReference type="InterPro" id="IPR008927">
    <property type="entry name" value="6-PGluconate_DH-like_C_sf"/>
</dbReference>
<dbReference type="PANTHER" id="PTHR11728:SF8">
    <property type="entry name" value="GLYCEROL-3-PHOSPHATE DEHYDROGENASE [NAD(+)]-RELATED"/>
    <property type="match status" value="1"/>
</dbReference>
<dbReference type="SUPFAM" id="SSF51735">
    <property type="entry name" value="NAD(P)-binding Rossmann-fold domains"/>
    <property type="match status" value="1"/>
</dbReference>
<comment type="caution">
    <text evidence="9">The sequence shown here is derived from an EMBL/GenBank/DDBJ whole genome shotgun (WGS) entry which is preliminary data.</text>
</comment>
<dbReference type="GO" id="GO:0051287">
    <property type="term" value="F:NAD binding"/>
    <property type="evidence" value="ECO:0007669"/>
    <property type="project" value="UniProtKB-UniRule"/>
</dbReference>
<name>S7XIH5_SPRLO</name>
<dbReference type="Pfam" id="PF01210">
    <property type="entry name" value="NAD_Gly3P_dh_N"/>
    <property type="match status" value="1"/>
</dbReference>
<dbReference type="InterPro" id="IPR006109">
    <property type="entry name" value="G3P_DH_NAD-dep_C"/>
</dbReference>
<dbReference type="PANTHER" id="PTHR11728">
    <property type="entry name" value="GLYCEROL-3-PHOSPHATE DEHYDROGENASE"/>
    <property type="match status" value="1"/>
</dbReference>
<keyword evidence="2 5" id="KW-0560">Oxidoreductase</keyword>
<dbReference type="EC" id="1.1.1.8" evidence="6"/>
<feature type="domain" description="Glycerol-3-phosphate dehydrogenase NAD-dependent N-terminal" evidence="7">
    <location>
        <begin position="4"/>
        <end position="151"/>
    </location>
</feature>
<dbReference type="EMBL" id="ATCN01000537">
    <property type="protein sequence ID" value="EPR78834.1"/>
    <property type="molecule type" value="Genomic_DNA"/>
</dbReference>
<dbReference type="GO" id="GO:0141152">
    <property type="term" value="F:glycerol-3-phosphate dehydrogenase (NAD+) activity"/>
    <property type="evidence" value="ECO:0007669"/>
    <property type="project" value="UniProtKB-UniRule"/>
</dbReference>
<reference evidence="10" key="1">
    <citation type="journal article" date="2013" name="PLoS Genet.">
        <title>The genome of Spraguea lophii and the basis of host-microsporidian interactions.</title>
        <authorList>
            <person name="Campbell S.E."/>
            <person name="Williams T.A."/>
            <person name="Yousuf A."/>
            <person name="Soanes D.M."/>
            <person name="Paszkiewicz K.H."/>
            <person name="Williams B.A.P."/>
        </authorList>
    </citation>
    <scope>NUCLEOTIDE SEQUENCE [LARGE SCALE GENOMIC DNA]</scope>
    <source>
        <strain evidence="10">42_110</strain>
    </source>
</reference>
<accession>S7XIH5</accession>
<comment type="catalytic activity">
    <reaction evidence="4 6">
        <text>sn-glycerol 3-phosphate + NAD(+) = dihydroxyacetone phosphate + NADH + H(+)</text>
        <dbReference type="Rhea" id="RHEA:11092"/>
        <dbReference type="ChEBI" id="CHEBI:15378"/>
        <dbReference type="ChEBI" id="CHEBI:57540"/>
        <dbReference type="ChEBI" id="CHEBI:57597"/>
        <dbReference type="ChEBI" id="CHEBI:57642"/>
        <dbReference type="ChEBI" id="CHEBI:57945"/>
        <dbReference type="EC" id="1.1.1.8"/>
    </reaction>
</comment>
<organism evidence="9 10">
    <name type="scientific">Spraguea lophii (strain 42_110)</name>
    <name type="common">Microsporidian parasite</name>
    <dbReference type="NCBI Taxonomy" id="1358809"/>
    <lineage>
        <taxon>Eukaryota</taxon>
        <taxon>Fungi</taxon>
        <taxon>Fungi incertae sedis</taxon>
        <taxon>Microsporidia</taxon>
        <taxon>Spragueidae</taxon>
        <taxon>Spraguea</taxon>
    </lineage>
</organism>
<dbReference type="STRING" id="1358809.S7XIH5"/>
<evidence type="ECO:0000256" key="5">
    <source>
        <dbReference type="RuleBase" id="RU000437"/>
    </source>
</evidence>
<evidence type="ECO:0000313" key="10">
    <source>
        <dbReference type="Proteomes" id="UP000014978"/>
    </source>
</evidence>
<protein>
    <recommendedName>
        <fullName evidence="6">Glycerol-3-phosphate dehydrogenase [NAD(+)]</fullName>
        <ecNumber evidence="6">1.1.1.8</ecNumber>
    </recommendedName>
</protein>
<evidence type="ECO:0000313" key="9">
    <source>
        <dbReference type="EMBL" id="EPR78834.1"/>
    </source>
</evidence>
<dbReference type="AlphaFoldDB" id="S7XIH5"/>
<dbReference type="GO" id="GO:0046168">
    <property type="term" value="P:glycerol-3-phosphate catabolic process"/>
    <property type="evidence" value="ECO:0007669"/>
    <property type="project" value="UniProtKB-UniRule"/>
</dbReference>
<proteinExistence type="inferred from homology"/>
<dbReference type="Proteomes" id="UP000014978">
    <property type="component" value="Unassembled WGS sequence"/>
</dbReference>
<dbReference type="GO" id="GO:0005975">
    <property type="term" value="P:carbohydrate metabolic process"/>
    <property type="evidence" value="ECO:0007669"/>
    <property type="project" value="InterPro"/>
</dbReference>
<dbReference type="PRINTS" id="PR00077">
    <property type="entry name" value="GPDHDRGNASE"/>
</dbReference>
<dbReference type="Pfam" id="PF07479">
    <property type="entry name" value="NAD_Gly3P_dh_C"/>
    <property type="match status" value="1"/>
</dbReference>
<comment type="similarity">
    <text evidence="1 5">Belongs to the NAD-dependent glycerol-3-phosphate dehydrogenase family.</text>
</comment>
<dbReference type="Gene3D" id="1.10.1040.10">
    <property type="entry name" value="N-(1-d-carboxylethyl)-l-norvaline Dehydrogenase, domain 2"/>
    <property type="match status" value="1"/>
</dbReference>
<dbReference type="SUPFAM" id="SSF48179">
    <property type="entry name" value="6-phosphogluconate dehydrogenase C-terminal domain-like"/>
    <property type="match status" value="1"/>
</dbReference>
<dbReference type="InParanoid" id="S7XIH5"/>
<feature type="domain" description="Glycerol-3-phosphate dehydrogenase NAD-dependent C-terminal" evidence="8">
    <location>
        <begin position="201"/>
        <end position="335"/>
    </location>
</feature>